<accession>A0A5B7FM03</accession>
<feature type="compositionally biased region" description="Pro residues" evidence="1">
    <location>
        <begin position="1"/>
        <end position="20"/>
    </location>
</feature>
<comment type="caution">
    <text evidence="2">The sequence shown here is derived from an EMBL/GenBank/DDBJ whole genome shotgun (WGS) entry which is preliminary data.</text>
</comment>
<evidence type="ECO:0000313" key="3">
    <source>
        <dbReference type="Proteomes" id="UP000324222"/>
    </source>
</evidence>
<name>A0A5B7FM03_PORTR</name>
<organism evidence="2 3">
    <name type="scientific">Portunus trituberculatus</name>
    <name type="common">Swimming crab</name>
    <name type="synonym">Neptunus trituberculatus</name>
    <dbReference type="NCBI Taxonomy" id="210409"/>
    <lineage>
        <taxon>Eukaryota</taxon>
        <taxon>Metazoa</taxon>
        <taxon>Ecdysozoa</taxon>
        <taxon>Arthropoda</taxon>
        <taxon>Crustacea</taxon>
        <taxon>Multicrustacea</taxon>
        <taxon>Malacostraca</taxon>
        <taxon>Eumalacostraca</taxon>
        <taxon>Eucarida</taxon>
        <taxon>Decapoda</taxon>
        <taxon>Pleocyemata</taxon>
        <taxon>Brachyura</taxon>
        <taxon>Eubrachyura</taxon>
        <taxon>Portunoidea</taxon>
        <taxon>Portunidae</taxon>
        <taxon>Portuninae</taxon>
        <taxon>Portunus</taxon>
    </lineage>
</organism>
<keyword evidence="3" id="KW-1185">Reference proteome</keyword>
<dbReference type="Proteomes" id="UP000324222">
    <property type="component" value="Unassembled WGS sequence"/>
</dbReference>
<reference evidence="2 3" key="1">
    <citation type="submission" date="2019-05" db="EMBL/GenBank/DDBJ databases">
        <title>Another draft genome of Portunus trituberculatus and its Hox gene families provides insights of decapod evolution.</title>
        <authorList>
            <person name="Jeong J.-H."/>
            <person name="Song I."/>
            <person name="Kim S."/>
            <person name="Choi T."/>
            <person name="Kim D."/>
            <person name="Ryu S."/>
            <person name="Kim W."/>
        </authorList>
    </citation>
    <scope>NUCLEOTIDE SEQUENCE [LARGE SCALE GENOMIC DNA]</scope>
    <source>
        <tissue evidence="2">Muscle</tissue>
    </source>
</reference>
<sequence length="50" mass="5569">MLSIPDPPPPPPPLPLPSPSSSPLHPSLLLPTVKFSPLFYPHFIQEEKRM</sequence>
<dbReference type="AlphaFoldDB" id="A0A5B7FM03"/>
<gene>
    <name evidence="2" type="ORF">E2C01_042264</name>
</gene>
<dbReference type="EMBL" id="VSRR010008311">
    <property type="protein sequence ID" value="MPC48491.1"/>
    <property type="molecule type" value="Genomic_DNA"/>
</dbReference>
<feature type="region of interest" description="Disordered" evidence="1">
    <location>
        <begin position="1"/>
        <end position="23"/>
    </location>
</feature>
<proteinExistence type="predicted"/>
<evidence type="ECO:0000256" key="1">
    <source>
        <dbReference type="SAM" id="MobiDB-lite"/>
    </source>
</evidence>
<evidence type="ECO:0000313" key="2">
    <source>
        <dbReference type="EMBL" id="MPC48491.1"/>
    </source>
</evidence>
<protein>
    <submittedName>
        <fullName evidence="2">Uncharacterized protein</fullName>
    </submittedName>
</protein>